<dbReference type="GO" id="GO:0009279">
    <property type="term" value="C:cell outer membrane"/>
    <property type="evidence" value="ECO:0007669"/>
    <property type="project" value="UniProtKB-SubCell"/>
</dbReference>
<keyword evidence="4" id="KW-0472">Membrane</keyword>
<dbReference type="Gene3D" id="2.60.40.2100">
    <property type="match status" value="1"/>
</dbReference>
<evidence type="ECO:0000256" key="4">
    <source>
        <dbReference type="ARBA" id="ARBA00023136"/>
    </source>
</evidence>
<evidence type="ECO:0000256" key="6">
    <source>
        <dbReference type="ARBA" id="ARBA00023237"/>
    </source>
</evidence>
<dbReference type="Gene3D" id="2.60.40.2090">
    <property type="match status" value="1"/>
</dbReference>
<organism evidence="8 9">
    <name type="scientific">Bacteroides faecis</name>
    <dbReference type="NCBI Taxonomy" id="674529"/>
    <lineage>
        <taxon>Bacteria</taxon>
        <taxon>Pseudomonadati</taxon>
        <taxon>Bacteroidota</taxon>
        <taxon>Bacteroidia</taxon>
        <taxon>Bacteroidales</taxon>
        <taxon>Bacteroidaceae</taxon>
        <taxon>Bacteroides</taxon>
    </lineage>
</organism>
<evidence type="ECO:0000313" key="8">
    <source>
        <dbReference type="EMBL" id="CUP80730.1"/>
    </source>
</evidence>
<keyword evidence="5" id="KW-0564">Palmitate</keyword>
<evidence type="ECO:0000256" key="1">
    <source>
        <dbReference type="ARBA" id="ARBA00004442"/>
    </source>
</evidence>
<evidence type="ECO:0000256" key="5">
    <source>
        <dbReference type="ARBA" id="ARBA00023139"/>
    </source>
</evidence>
<dbReference type="EMBL" id="CZAE01000018">
    <property type="protein sequence ID" value="CUP80730.1"/>
    <property type="molecule type" value="Genomic_DNA"/>
</dbReference>
<sequence length="363" mass="41529">MMKQILTTIQEKTSKILSLAILAGTIASCDSVLNYNEDCDIEYCVKFKYDYNMEEKDVFAEQVRTVTLYAFDDNNNLVYQNTDEGEPLGEGNYAMNVVGIDPSQYRLVVWAGLNDESFAVPLLYPNQSKIEELTVKTLRKQATRSASEDEKDQYIVENSLYSLWHGEVKKGPTTRSGRQQITNVSLVKNTNTIHVIVAQVNQSNGPITKALTEETFQCAIYDDNGYMNYDNSLLEDNLLTYKPYNTKAEIVTTKAFSADNEPAKEYNGITSDLSVARLVKGQTPELTIRNSQTQEVLFHSDDLIKYFEEVDAEKYKDRNYSLQEYLDREDEYTIKIFVDEKLALIKTVIDVNDWIIQINDIEL</sequence>
<evidence type="ECO:0000256" key="3">
    <source>
        <dbReference type="ARBA" id="ARBA00022729"/>
    </source>
</evidence>
<dbReference type="AlphaFoldDB" id="A0A174RCH1"/>
<keyword evidence="6" id="KW-0998">Cell outer membrane</keyword>
<dbReference type="InterPro" id="IPR014941">
    <property type="entry name" value="FimB/Mfa2/Mfa3"/>
</dbReference>
<dbReference type="Proteomes" id="UP000095606">
    <property type="component" value="Unassembled WGS sequence"/>
</dbReference>
<evidence type="ECO:0000256" key="7">
    <source>
        <dbReference type="ARBA" id="ARBA00023288"/>
    </source>
</evidence>
<name>A0A174RCH1_9BACE</name>
<accession>A0A174RCH1</accession>
<gene>
    <name evidence="8" type="ORF">ERS852461_03429</name>
</gene>
<dbReference type="Pfam" id="PF08842">
    <property type="entry name" value="Mfa2"/>
    <property type="match status" value="1"/>
</dbReference>
<proteinExistence type="inferred from homology"/>
<protein>
    <submittedName>
        <fullName evidence="8">Putative lipoprotein</fullName>
    </submittedName>
</protein>
<keyword evidence="7 8" id="KW-0449">Lipoprotein</keyword>
<comment type="similarity">
    <text evidence="2">Belongs to the bacteroidetes fimbrillin superfamily. FimB/Mfa2 family.</text>
</comment>
<reference evidence="8 9" key="1">
    <citation type="submission" date="2015-09" db="EMBL/GenBank/DDBJ databases">
        <authorList>
            <consortium name="Pathogen Informatics"/>
        </authorList>
    </citation>
    <scope>NUCLEOTIDE SEQUENCE [LARGE SCALE GENOMIC DNA]</scope>
    <source>
        <strain evidence="8 9">2789STDY5834846</strain>
    </source>
</reference>
<comment type="subcellular location">
    <subcellularLocation>
        <location evidence="1">Cell outer membrane</location>
    </subcellularLocation>
</comment>
<dbReference type="PROSITE" id="PS51257">
    <property type="entry name" value="PROKAR_LIPOPROTEIN"/>
    <property type="match status" value="1"/>
</dbReference>
<evidence type="ECO:0000256" key="2">
    <source>
        <dbReference type="ARBA" id="ARBA00007248"/>
    </source>
</evidence>
<keyword evidence="3" id="KW-0732">Signal</keyword>
<evidence type="ECO:0000313" key="9">
    <source>
        <dbReference type="Proteomes" id="UP000095606"/>
    </source>
</evidence>